<evidence type="ECO:0000313" key="4">
    <source>
        <dbReference type="Proteomes" id="UP000642993"/>
    </source>
</evidence>
<dbReference type="EMBL" id="JACYWE010000023">
    <property type="protein sequence ID" value="MBD8507935.1"/>
    <property type="molecule type" value="Genomic_DNA"/>
</dbReference>
<dbReference type="AlphaFoldDB" id="A0A927PM65"/>
<dbReference type="InterPro" id="IPR009339">
    <property type="entry name" value="DUF998"/>
</dbReference>
<reference evidence="3" key="1">
    <citation type="submission" date="2020-09" db="EMBL/GenBank/DDBJ databases">
        <title>Hoyosella lacisalsi sp. nov., a halotolerant actinobacterium isolated from soil of Lake Gudzhirganskoe.</title>
        <authorList>
            <person name="Yang Q."/>
            <person name="Guo P.Y."/>
            <person name="Liu S.W."/>
            <person name="Li F.N."/>
            <person name="Sun C.H."/>
        </authorList>
    </citation>
    <scope>NUCLEOTIDE SEQUENCE</scope>
    <source>
        <strain evidence="3">G463</strain>
    </source>
</reference>
<sequence>MRAPAVPAAFVLAAAAAWYLACEAAAAVAFPGYSYSRNYISDLGIPVPGISGGRVIDSPLAWVMNAGFIGHGVLLVLGAFLLARAAPSGSRHAPFLVLALVHGAGIILVGAFPAELDTSSGATMGWHVAGAVMAIVGGNLAVIAGGAFVLRGAVPGLVRQGSVALGIVGLACLVMLVASQQAGSGIVLGEGAWERGAVYTVQAWELLIAGTIAVQHRAGIARRA</sequence>
<keyword evidence="1" id="KW-0812">Transmembrane</keyword>
<feature type="transmembrane region" description="Helical" evidence="1">
    <location>
        <begin position="95"/>
        <end position="114"/>
    </location>
</feature>
<feature type="signal peptide" evidence="2">
    <location>
        <begin position="1"/>
        <end position="26"/>
    </location>
</feature>
<feature type="non-terminal residue" evidence="3">
    <location>
        <position position="224"/>
    </location>
</feature>
<proteinExistence type="predicted"/>
<organism evidence="3 4">
    <name type="scientific">Lolliginicoccus lacisalsi</name>
    <dbReference type="NCBI Taxonomy" id="2742202"/>
    <lineage>
        <taxon>Bacteria</taxon>
        <taxon>Bacillati</taxon>
        <taxon>Actinomycetota</taxon>
        <taxon>Actinomycetes</taxon>
        <taxon>Mycobacteriales</taxon>
        <taxon>Hoyosellaceae</taxon>
        <taxon>Lolliginicoccus</taxon>
    </lineage>
</organism>
<dbReference type="Proteomes" id="UP000642993">
    <property type="component" value="Unassembled WGS sequence"/>
</dbReference>
<evidence type="ECO:0000313" key="3">
    <source>
        <dbReference type="EMBL" id="MBD8507935.1"/>
    </source>
</evidence>
<keyword evidence="1" id="KW-0472">Membrane</keyword>
<comment type="caution">
    <text evidence="3">The sequence shown here is derived from an EMBL/GenBank/DDBJ whole genome shotgun (WGS) entry which is preliminary data.</text>
</comment>
<keyword evidence="2" id="KW-0732">Signal</keyword>
<dbReference type="RefSeq" id="WP_192040398.1">
    <property type="nucleotide sequence ID" value="NZ_JACYWE010000023.1"/>
</dbReference>
<keyword evidence="4" id="KW-1185">Reference proteome</keyword>
<evidence type="ECO:0000256" key="2">
    <source>
        <dbReference type="SAM" id="SignalP"/>
    </source>
</evidence>
<feature type="transmembrane region" description="Helical" evidence="1">
    <location>
        <begin position="157"/>
        <end position="177"/>
    </location>
</feature>
<accession>A0A927PM65</accession>
<name>A0A927PM65_9ACTN</name>
<protein>
    <submittedName>
        <fullName evidence="3">DUF998 domain-containing protein</fullName>
    </submittedName>
</protein>
<keyword evidence="1" id="KW-1133">Transmembrane helix</keyword>
<gene>
    <name evidence="3" type="ORF">HT102_15715</name>
</gene>
<feature type="transmembrane region" description="Helical" evidence="1">
    <location>
        <begin position="60"/>
        <end position="83"/>
    </location>
</feature>
<dbReference type="Pfam" id="PF06197">
    <property type="entry name" value="DUF998"/>
    <property type="match status" value="1"/>
</dbReference>
<evidence type="ECO:0000256" key="1">
    <source>
        <dbReference type="SAM" id="Phobius"/>
    </source>
</evidence>
<feature type="transmembrane region" description="Helical" evidence="1">
    <location>
        <begin position="126"/>
        <end position="150"/>
    </location>
</feature>
<feature type="transmembrane region" description="Helical" evidence="1">
    <location>
        <begin position="197"/>
        <end position="214"/>
    </location>
</feature>
<feature type="chain" id="PRO_5037045964" evidence="2">
    <location>
        <begin position="27"/>
        <end position="224"/>
    </location>
</feature>